<organism evidence="2 3">
    <name type="scientific">Actibacterium lipolyticum</name>
    <dbReference type="NCBI Taxonomy" id="1524263"/>
    <lineage>
        <taxon>Bacteria</taxon>
        <taxon>Pseudomonadati</taxon>
        <taxon>Pseudomonadota</taxon>
        <taxon>Alphaproteobacteria</taxon>
        <taxon>Rhodobacterales</taxon>
        <taxon>Roseobacteraceae</taxon>
        <taxon>Actibacterium</taxon>
    </lineage>
</organism>
<reference evidence="3" key="1">
    <citation type="submission" date="2017-05" db="EMBL/GenBank/DDBJ databases">
        <authorList>
            <person name="Rodrigo-Torres L."/>
            <person name="Arahal R. D."/>
            <person name="Lucena T."/>
        </authorList>
    </citation>
    <scope>NUCLEOTIDE SEQUENCE [LARGE SCALE GENOMIC DNA]</scope>
    <source>
        <strain evidence="3">CECT 8621</strain>
    </source>
</reference>
<protein>
    <submittedName>
        <fullName evidence="2">Uncharacterized protein</fullName>
    </submittedName>
</protein>
<evidence type="ECO:0000313" key="2">
    <source>
        <dbReference type="EMBL" id="SMX42601.1"/>
    </source>
</evidence>
<keyword evidence="1" id="KW-0812">Transmembrane</keyword>
<gene>
    <name evidence="2" type="ORF">COL8621_02024</name>
</gene>
<name>A0A238KIG4_9RHOB</name>
<dbReference type="RefSeq" id="WP_176438473.1">
    <property type="nucleotide sequence ID" value="NZ_FXYE01000002.1"/>
</dbReference>
<proteinExistence type="predicted"/>
<feature type="transmembrane region" description="Helical" evidence="1">
    <location>
        <begin position="25"/>
        <end position="44"/>
    </location>
</feature>
<evidence type="ECO:0000256" key="1">
    <source>
        <dbReference type="SAM" id="Phobius"/>
    </source>
</evidence>
<dbReference type="EMBL" id="FXYE01000002">
    <property type="protein sequence ID" value="SMX42601.1"/>
    <property type="molecule type" value="Genomic_DNA"/>
</dbReference>
<sequence length="45" mass="4889">MTPFMLVTMTGLTSVTFFDQWCRKGAWHALAMAVLAAGAMLVQLA</sequence>
<evidence type="ECO:0000313" key="3">
    <source>
        <dbReference type="Proteomes" id="UP000202922"/>
    </source>
</evidence>
<keyword evidence="3" id="KW-1185">Reference proteome</keyword>
<dbReference type="Proteomes" id="UP000202922">
    <property type="component" value="Unassembled WGS sequence"/>
</dbReference>
<dbReference type="AlphaFoldDB" id="A0A238KIG4"/>
<keyword evidence="1" id="KW-1133">Transmembrane helix</keyword>
<accession>A0A238KIG4</accession>
<keyword evidence="1" id="KW-0472">Membrane</keyword>